<keyword evidence="3" id="KW-0479">Metal-binding</keyword>
<reference evidence="13" key="2">
    <citation type="journal article" date="2021" name="PeerJ">
        <title>Extensive microbial diversity within the chicken gut microbiome revealed by metagenomics and culture.</title>
        <authorList>
            <person name="Gilroy R."/>
            <person name="Ravi A."/>
            <person name="Getino M."/>
            <person name="Pursley I."/>
            <person name="Horton D.L."/>
            <person name="Alikhan N.F."/>
            <person name="Baker D."/>
            <person name="Gharbi K."/>
            <person name="Hall N."/>
            <person name="Watson M."/>
            <person name="Adriaenssens E.M."/>
            <person name="Foster-Nyarko E."/>
            <person name="Jarju S."/>
            <person name="Secka A."/>
            <person name="Antonio M."/>
            <person name="Oren A."/>
            <person name="Chaudhuri R.R."/>
            <person name="La Ragione R."/>
            <person name="Hildebrand F."/>
            <person name="Pallen M.J."/>
        </authorList>
    </citation>
    <scope>NUCLEOTIDE SEQUENCE</scope>
    <source>
        <strain evidence="13">10406</strain>
    </source>
</reference>
<dbReference type="InterPro" id="IPR006171">
    <property type="entry name" value="TOPRIM_dom"/>
</dbReference>
<dbReference type="GO" id="GO:0006265">
    <property type="term" value="P:DNA topological change"/>
    <property type="evidence" value="ECO:0007669"/>
    <property type="project" value="UniProtKB-UniRule"/>
</dbReference>
<comment type="similarity">
    <text evidence="2 10">Belongs to the type IA topoisomerase family.</text>
</comment>
<protein>
    <recommendedName>
        <fullName evidence="10">DNA topoisomerase 1</fullName>
        <ecNumber evidence="10">5.6.2.1</ecNumber>
    </recommendedName>
    <alternativeName>
        <fullName evidence="10">DNA topoisomerase I</fullName>
    </alternativeName>
</protein>
<feature type="domain" description="Topo IA-type catalytic" evidence="12">
    <location>
        <begin position="127"/>
        <end position="574"/>
    </location>
</feature>
<dbReference type="EMBL" id="DVOE01000057">
    <property type="protein sequence ID" value="HIU98940.1"/>
    <property type="molecule type" value="Genomic_DNA"/>
</dbReference>
<dbReference type="SMART" id="SM00493">
    <property type="entry name" value="TOPRIM"/>
    <property type="match status" value="1"/>
</dbReference>
<comment type="subunit">
    <text evidence="10">Monomer.</text>
</comment>
<feature type="region of interest" description="Interaction with DNA" evidence="10">
    <location>
        <begin position="166"/>
        <end position="171"/>
    </location>
</feature>
<dbReference type="GO" id="GO:0008270">
    <property type="term" value="F:zinc ion binding"/>
    <property type="evidence" value="ECO:0007669"/>
    <property type="project" value="UniProtKB-KW"/>
</dbReference>
<keyword evidence="6" id="KW-0460">Magnesium</keyword>
<dbReference type="Gene3D" id="2.70.20.10">
    <property type="entry name" value="Topoisomerase I, domain 3"/>
    <property type="match status" value="1"/>
</dbReference>
<dbReference type="InterPro" id="IPR013826">
    <property type="entry name" value="Topo_IA_cen_sub3"/>
</dbReference>
<comment type="function">
    <text evidence="10">Releases the supercoiling and torsional tension of DNA, which is introduced during the DNA replication and transcription, by transiently cleaving and rejoining one strand of the DNA duplex. Introduces a single-strand break via transesterification at a target site in duplex DNA. The scissile phosphodiester is attacked by the catalytic tyrosine of the enzyme, resulting in the formation of a DNA-(5'-phosphotyrosyl)-enzyme intermediate and the expulsion of a 3'-OH DNA strand. The free DNA strand then undergoes passage around the unbroken strand, thus removing DNA supercoils. Finally, in the religation step, the DNA 3'-OH attacks the covalent intermediate to expel the active-site tyrosine and restore the DNA phosphodiester backbone.</text>
</comment>
<dbReference type="PANTHER" id="PTHR42785">
    <property type="entry name" value="DNA TOPOISOMERASE, TYPE IA, CORE"/>
    <property type="match status" value="1"/>
</dbReference>
<dbReference type="Gene3D" id="3.30.65.10">
    <property type="entry name" value="Bacterial Topoisomerase I, domain 1"/>
    <property type="match status" value="2"/>
</dbReference>
<evidence type="ECO:0000256" key="1">
    <source>
        <dbReference type="ARBA" id="ARBA00000213"/>
    </source>
</evidence>
<name>A0A9D1N9T2_9FIRM</name>
<keyword evidence="5" id="KW-0862">Zinc</keyword>
<dbReference type="InterPro" id="IPR000380">
    <property type="entry name" value="Topo_IA"/>
</dbReference>
<evidence type="ECO:0000313" key="14">
    <source>
        <dbReference type="Proteomes" id="UP000886857"/>
    </source>
</evidence>
<dbReference type="CDD" id="cd03363">
    <property type="entry name" value="TOPRIM_TopoIA_TopoI"/>
    <property type="match status" value="1"/>
</dbReference>
<dbReference type="GO" id="GO:0003917">
    <property type="term" value="F:DNA topoisomerase type I (single strand cut, ATP-independent) activity"/>
    <property type="evidence" value="ECO:0007669"/>
    <property type="project" value="UniProtKB-UniRule"/>
</dbReference>
<comment type="caution">
    <text evidence="10">Lacks conserved residue(s) required for the propagation of feature annotation.</text>
</comment>
<dbReference type="InterPro" id="IPR013824">
    <property type="entry name" value="Topo_IA_cen_sub1"/>
</dbReference>
<dbReference type="SUPFAM" id="SSF56712">
    <property type="entry name" value="Prokaryotic type I DNA topoisomerase"/>
    <property type="match status" value="1"/>
</dbReference>
<dbReference type="InterPro" id="IPR023406">
    <property type="entry name" value="Topo_IA_AS"/>
</dbReference>
<dbReference type="SMART" id="SM00436">
    <property type="entry name" value="TOP1Bc"/>
    <property type="match status" value="1"/>
</dbReference>
<keyword evidence="7 10" id="KW-0799">Topoisomerase</keyword>
<dbReference type="NCBIfam" id="TIGR01051">
    <property type="entry name" value="topA_bact"/>
    <property type="match status" value="1"/>
</dbReference>
<dbReference type="PROSITE" id="PS00396">
    <property type="entry name" value="TOPO_IA_1"/>
    <property type="match status" value="1"/>
</dbReference>
<evidence type="ECO:0000256" key="2">
    <source>
        <dbReference type="ARBA" id="ARBA00009446"/>
    </source>
</evidence>
<organism evidence="13 14">
    <name type="scientific">Candidatus Limadaptatus stercoripullorum</name>
    <dbReference type="NCBI Taxonomy" id="2840846"/>
    <lineage>
        <taxon>Bacteria</taxon>
        <taxon>Bacillati</taxon>
        <taxon>Bacillota</taxon>
        <taxon>Clostridia</taxon>
        <taxon>Eubacteriales</taxon>
        <taxon>Candidatus Limadaptatus</taxon>
    </lineage>
</organism>
<evidence type="ECO:0000313" key="13">
    <source>
        <dbReference type="EMBL" id="HIU98940.1"/>
    </source>
</evidence>
<dbReference type="SMART" id="SM00437">
    <property type="entry name" value="TOP1Ac"/>
    <property type="match status" value="1"/>
</dbReference>
<dbReference type="SUPFAM" id="SSF57783">
    <property type="entry name" value="Zinc beta-ribbon"/>
    <property type="match status" value="1"/>
</dbReference>
<feature type="site" description="Interaction with DNA" evidence="10">
    <location>
        <position position="146"/>
    </location>
</feature>
<evidence type="ECO:0000256" key="5">
    <source>
        <dbReference type="ARBA" id="ARBA00022833"/>
    </source>
</evidence>
<evidence type="ECO:0000256" key="3">
    <source>
        <dbReference type="ARBA" id="ARBA00022723"/>
    </source>
</evidence>
<feature type="site" description="Interaction with DNA" evidence="10">
    <location>
        <position position="32"/>
    </location>
</feature>
<feature type="site" description="Interaction with DNA" evidence="10">
    <location>
        <position position="137"/>
    </location>
</feature>
<feature type="site" description="Interaction with DNA" evidence="10">
    <location>
        <position position="138"/>
    </location>
</feature>
<evidence type="ECO:0000259" key="11">
    <source>
        <dbReference type="PROSITE" id="PS50880"/>
    </source>
</evidence>
<dbReference type="PROSITE" id="PS50880">
    <property type="entry name" value="TOPRIM"/>
    <property type="match status" value="1"/>
</dbReference>
<evidence type="ECO:0000256" key="8">
    <source>
        <dbReference type="ARBA" id="ARBA00023125"/>
    </source>
</evidence>
<evidence type="ECO:0000256" key="7">
    <source>
        <dbReference type="ARBA" id="ARBA00023029"/>
    </source>
</evidence>
<dbReference type="Pfam" id="PF01131">
    <property type="entry name" value="Topoisom_bac"/>
    <property type="match status" value="1"/>
</dbReference>
<reference evidence="13" key="1">
    <citation type="submission" date="2020-10" db="EMBL/GenBank/DDBJ databases">
        <authorList>
            <person name="Gilroy R."/>
        </authorList>
    </citation>
    <scope>NUCLEOTIDE SEQUENCE</scope>
    <source>
        <strain evidence="13">10406</strain>
    </source>
</reference>
<comment type="catalytic activity">
    <reaction evidence="1 10">
        <text>ATP-independent breakage of single-stranded DNA, followed by passage and rejoining.</text>
        <dbReference type="EC" id="5.6.2.1"/>
    </reaction>
</comment>
<dbReference type="AlphaFoldDB" id="A0A9D1N9T2"/>
<dbReference type="GO" id="GO:0005694">
    <property type="term" value="C:chromosome"/>
    <property type="evidence" value="ECO:0007669"/>
    <property type="project" value="InterPro"/>
</dbReference>
<keyword evidence="9 10" id="KW-0413">Isomerase</keyword>
<proteinExistence type="inferred from homology"/>
<feature type="active site" description="O-(5'-phospho-DNA)-tyrosine intermediate" evidence="10">
    <location>
        <position position="307"/>
    </location>
</feature>
<dbReference type="Pfam" id="PF01751">
    <property type="entry name" value="Toprim"/>
    <property type="match status" value="1"/>
</dbReference>
<feature type="site" description="Interaction with DNA" evidence="10">
    <location>
        <position position="309"/>
    </location>
</feature>
<evidence type="ECO:0000259" key="12">
    <source>
        <dbReference type="PROSITE" id="PS52039"/>
    </source>
</evidence>
<dbReference type="GO" id="GO:0003677">
    <property type="term" value="F:DNA binding"/>
    <property type="evidence" value="ECO:0007669"/>
    <property type="project" value="UniProtKB-KW"/>
</dbReference>
<dbReference type="InterPro" id="IPR003601">
    <property type="entry name" value="Topo_IA_2"/>
</dbReference>
<keyword evidence="8 10" id="KW-0238">DNA-binding</keyword>
<dbReference type="Gene3D" id="1.10.460.10">
    <property type="entry name" value="Topoisomerase I, domain 2"/>
    <property type="match status" value="1"/>
</dbReference>
<feature type="domain" description="Toprim" evidence="11">
    <location>
        <begin position="2"/>
        <end position="112"/>
    </location>
</feature>
<evidence type="ECO:0000256" key="10">
    <source>
        <dbReference type="HAMAP-Rule" id="MF_00952"/>
    </source>
</evidence>
<evidence type="ECO:0000256" key="9">
    <source>
        <dbReference type="ARBA" id="ARBA00023235"/>
    </source>
</evidence>
<dbReference type="PANTHER" id="PTHR42785:SF1">
    <property type="entry name" value="DNA TOPOISOMERASE"/>
    <property type="match status" value="1"/>
</dbReference>
<dbReference type="PROSITE" id="PS52039">
    <property type="entry name" value="TOPO_IA_2"/>
    <property type="match status" value="1"/>
</dbReference>
<dbReference type="EC" id="5.6.2.1" evidence="10"/>
<dbReference type="Gene3D" id="3.40.50.140">
    <property type="match status" value="1"/>
</dbReference>
<dbReference type="InterPro" id="IPR013497">
    <property type="entry name" value="Topo_IA_cen"/>
</dbReference>
<dbReference type="InterPro" id="IPR028612">
    <property type="entry name" value="Topoisom_1_IA"/>
</dbReference>
<dbReference type="InterPro" id="IPR023405">
    <property type="entry name" value="Topo_IA_core_domain"/>
</dbReference>
<dbReference type="InterPro" id="IPR034149">
    <property type="entry name" value="TOPRIM_TopoI"/>
</dbReference>
<dbReference type="CDD" id="cd00186">
    <property type="entry name" value="TOP1Ac"/>
    <property type="match status" value="1"/>
</dbReference>
<dbReference type="Proteomes" id="UP000886857">
    <property type="component" value="Unassembled WGS sequence"/>
</dbReference>
<evidence type="ECO:0000256" key="4">
    <source>
        <dbReference type="ARBA" id="ARBA00022771"/>
    </source>
</evidence>
<dbReference type="Gene3D" id="1.10.290.10">
    <property type="entry name" value="Topoisomerase I, domain 4"/>
    <property type="match status" value="1"/>
</dbReference>
<feature type="site" description="Interaction with DNA" evidence="10">
    <location>
        <position position="141"/>
    </location>
</feature>
<dbReference type="InterPro" id="IPR013825">
    <property type="entry name" value="Topo_IA_cen_sub2"/>
</dbReference>
<dbReference type="InterPro" id="IPR003602">
    <property type="entry name" value="Topo_IA_DNA-bd_dom"/>
</dbReference>
<keyword evidence="4" id="KW-0863">Zinc-finger</keyword>
<evidence type="ECO:0000256" key="6">
    <source>
        <dbReference type="ARBA" id="ARBA00022842"/>
    </source>
</evidence>
<dbReference type="HAMAP" id="MF_00952">
    <property type="entry name" value="Topoisom_1_prok"/>
    <property type="match status" value="1"/>
</dbReference>
<accession>A0A9D1N9T2</accession>
<sequence length="717" mass="79291">MKQLIIVESPSKAKTIQKYLGGDVVVLASKGHICDLPARSLGIDVEDGFKPQYVVSPEKKETIDKLAQAVGKYKSVYLATDPDREGEAISWHLKNILGIKGDKVRIEFNEISPKAVRAAMQSPRAINMDLVDSQQARRVLDRLVGYKISPILARKLAPAGSKTGMSAGRVQSAALKMIVDRENEIRAFVPEEYWTILADLYKPGDRRVKANLIRATFNDLGGDKIKITNAADAEAITERMRRASYRVDEVKKGVSTTKPAPPFTTSTMQQEANHKLNMTAERSIRVAQQLYEGVNVGGEGLHALITYIRTDSVRVSPDFAAGALEFIKKNYGAEYAPSVPNSYKTSSNAQDAHEAIRPISLERTPESLEGKLERDQFRLYKLIYERFLASQMKPAQYNTMRVHIAGTDDKGVMGFTVHGRSVRFKGFTAVYSATAEKEKEDADVELDTMPDLNEGQPLEFAEASAEQKFTKPPARYTDASLVKAMEENGIGRPSTYATIISVLAKREYTEKDGKAMKPTVRGEKVCEYMEKNFPDIMSLDFTARLEGALDKIALGGYKWQELIGAFYPRLQRFIDRAVKQSGGEKLPDEVSDVVCDKCGAKMVIKEGRYGKFLACPNYPDCKNIKKLVEVVGKCPKCGGDIQKKRSRTGKIFYGCGNYPGCDFTSWELPAPKLCPECGGAMRVLKGAAGTSYVCMNRECKHREKAPVQPTGGEGGGE</sequence>
<dbReference type="InterPro" id="IPR013498">
    <property type="entry name" value="Topo_IA_Znf"/>
</dbReference>
<feature type="site" description="Interaction with DNA" evidence="10">
    <location>
        <position position="506"/>
    </location>
</feature>
<comment type="caution">
    <text evidence="13">The sequence shown here is derived from an EMBL/GenBank/DDBJ whole genome shotgun (WGS) entry which is preliminary data.</text>
</comment>
<gene>
    <name evidence="10 13" type="primary">topA</name>
    <name evidence="13" type="ORF">IAC73_03755</name>
</gene>
<dbReference type="PRINTS" id="PR00417">
    <property type="entry name" value="PRTPISMRASEI"/>
</dbReference>
<dbReference type="InterPro" id="IPR005733">
    <property type="entry name" value="TopoI_bac-type"/>
</dbReference>
<dbReference type="Pfam" id="PF01396">
    <property type="entry name" value="Zn_ribbon_Top1"/>
    <property type="match status" value="3"/>
</dbReference>